<name>A0A1X0QJL2_9MICR</name>
<reference evidence="1 2" key="1">
    <citation type="journal article" date="2017" name="Environ. Microbiol.">
        <title>Decay of the glycolytic pathway and adaptation to intranuclear parasitism within Enterocytozoonidae microsporidia.</title>
        <authorList>
            <person name="Wiredu Boakye D."/>
            <person name="Jaroenlak P."/>
            <person name="Prachumwat A."/>
            <person name="Williams T.A."/>
            <person name="Bateman K.S."/>
            <person name="Itsathitphaisarn O."/>
            <person name="Sritunyalucksana K."/>
            <person name="Paszkiewicz K.H."/>
            <person name="Moore K.A."/>
            <person name="Stentiford G.D."/>
            <person name="Williams B.A."/>
        </authorList>
    </citation>
    <scope>NUCLEOTIDE SEQUENCE [LARGE SCALE GENOMIC DNA]</scope>
    <source>
        <strain evidence="2">canceri</strain>
    </source>
</reference>
<dbReference type="EMBL" id="LTAI01000083">
    <property type="protein sequence ID" value="ORD99970.1"/>
    <property type="molecule type" value="Genomic_DNA"/>
</dbReference>
<evidence type="ECO:0000313" key="1">
    <source>
        <dbReference type="EMBL" id="ORD99970.1"/>
    </source>
</evidence>
<accession>A0A1X0QJL2</accession>
<organism evidence="1 2">
    <name type="scientific">Hepatospora eriocheir</name>
    <dbReference type="NCBI Taxonomy" id="1081669"/>
    <lineage>
        <taxon>Eukaryota</taxon>
        <taxon>Fungi</taxon>
        <taxon>Fungi incertae sedis</taxon>
        <taxon>Microsporidia</taxon>
        <taxon>Hepatosporidae</taxon>
        <taxon>Hepatospora</taxon>
    </lineage>
</organism>
<proteinExistence type="predicted"/>
<evidence type="ECO:0000313" key="2">
    <source>
        <dbReference type="Proteomes" id="UP000192501"/>
    </source>
</evidence>
<sequence>MRSILISILNSVAFLLNSNTFVVGRVRCEDTLISEEITTSIEELNSLFRNIQVSFFKRSS</sequence>
<protein>
    <submittedName>
        <fullName evidence="1">Uncharacterized protein</fullName>
    </submittedName>
</protein>
<dbReference type="AlphaFoldDB" id="A0A1X0QJL2"/>
<comment type="caution">
    <text evidence="1">The sequence shown here is derived from an EMBL/GenBank/DDBJ whole genome shotgun (WGS) entry which is preliminary data.</text>
</comment>
<dbReference type="Proteomes" id="UP000192501">
    <property type="component" value="Unassembled WGS sequence"/>
</dbReference>
<gene>
    <name evidence="1" type="ORF">A0H76_2584</name>
</gene>
<dbReference type="VEuPathDB" id="MicrosporidiaDB:A0H76_2584"/>